<dbReference type="InterPro" id="IPR025669">
    <property type="entry name" value="AAA_dom"/>
</dbReference>
<dbReference type="InterPro" id="IPR027417">
    <property type="entry name" value="P-loop_NTPase"/>
</dbReference>
<reference evidence="2" key="2">
    <citation type="journal article" date="2014" name="ISME J.">
        <title>Microbial stratification in low pH oxic and suboxic macroscopic growths along an acid mine drainage.</title>
        <authorList>
            <person name="Mendez-Garcia C."/>
            <person name="Mesa V."/>
            <person name="Sprenger R.R."/>
            <person name="Richter M."/>
            <person name="Diez M.S."/>
            <person name="Solano J."/>
            <person name="Bargiela R."/>
            <person name="Golyshina O.V."/>
            <person name="Manteca A."/>
            <person name="Ramos J.L."/>
            <person name="Gallego J.R."/>
            <person name="Llorente I."/>
            <person name="Martins Dos Santos V.A."/>
            <person name="Jensen O.N."/>
            <person name="Pelaez A.I."/>
            <person name="Sanchez J."/>
            <person name="Ferrer M."/>
        </authorList>
    </citation>
    <scope>NUCLEOTIDE SEQUENCE</scope>
</reference>
<protein>
    <submittedName>
        <fullName evidence="2">Cobyrinic acid ac-diamide synthase</fullName>
    </submittedName>
</protein>
<sequence>MMYLREIREIIKRSEQLKLELKKEVIDTHAGGKTLERRWSIGEVARIVGRKTVTIRSAEERGTLPRPEIDPERRRRVGYRIEQIINMFDAFHTAPKRAAFGADPLCVLTFQNFKGGVAKSILSSTIAEYLALHGLRVLLVDCDPQATTTRLVGGYSPDEDLDERDTLLPFFAGEQKTVAYAVRKTHWANLKIIPANLLLYAAEYSLENRMIRGRMRQGWRLLERGLAEVGDDYDVVVLDPPPALGMISLNVLHAANSIVVPMPPNMVDLYSTLQFYTMLEEVLTTIQEADRESGQDDKCYRFIKVMVTRKRQRRQREDERSEDLIVSLAKKFYGQYMMNSVLYESEEITAAAAVGRTVLEVAVPVSSRSTHARALHNIEEIGSEIMALLLKDPGRRQPDVLAALAEKEELS</sequence>
<comment type="caution">
    <text evidence="2">The sequence shown here is derived from an EMBL/GenBank/DDBJ whole genome shotgun (WGS) entry which is preliminary data.</text>
</comment>
<proteinExistence type="predicted"/>
<dbReference type="InterPro" id="IPR050678">
    <property type="entry name" value="DNA_Partitioning_ATPase"/>
</dbReference>
<dbReference type="PANTHER" id="PTHR13696">
    <property type="entry name" value="P-LOOP CONTAINING NUCLEOSIDE TRIPHOSPHATE HYDROLASE"/>
    <property type="match status" value="1"/>
</dbReference>
<dbReference type="SUPFAM" id="SSF52540">
    <property type="entry name" value="P-loop containing nucleoside triphosphate hydrolases"/>
    <property type="match status" value="1"/>
</dbReference>
<organism evidence="2">
    <name type="scientific">mine drainage metagenome</name>
    <dbReference type="NCBI Taxonomy" id="410659"/>
    <lineage>
        <taxon>unclassified sequences</taxon>
        <taxon>metagenomes</taxon>
        <taxon>ecological metagenomes</taxon>
    </lineage>
</organism>
<gene>
    <name evidence="2" type="ORF">B1B_05718</name>
</gene>
<dbReference type="EMBL" id="AUZY01003624">
    <property type="protein sequence ID" value="EQD68049.1"/>
    <property type="molecule type" value="Genomic_DNA"/>
</dbReference>
<dbReference type="AlphaFoldDB" id="T1CKK0"/>
<dbReference type="Pfam" id="PF13614">
    <property type="entry name" value="AAA_31"/>
    <property type="match status" value="1"/>
</dbReference>
<dbReference type="PANTHER" id="PTHR13696:SF52">
    <property type="entry name" value="PARA FAMILY PROTEIN CT_582"/>
    <property type="match status" value="1"/>
</dbReference>
<accession>T1CKK0</accession>
<name>T1CKK0_9ZZZZ</name>
<evidence type="ECO:0000259" key="1">
    <source>
        <dbReference type="Pfam" id="PF13614"/>
    </source>
</evidence>
<dbReference type="CDD" id="cd02042">
    <property type="entry name" value="ParAB_family"/>
    <property type="match status" value="1"/>
</dbReference>
<dbReference type="Gene3D" id="3.40.50.300">
    <property type="entry name" value="P-loop containing nucleotide triphosphate hydrolases"/>
    <property type="match status" value="1"/>
</dbReference>
<feature type="domain" description="AAA" evidence="1">
    <location>
        <begin position="107"/>
        <end position="286"/>
    </location>
</feature>
<evidence type="ECO:0000313" key="2">
    <source>
        <dbReference type="EMBL" id="EQD68049.1"/>
    </source>
</evidence>
<reference evidence="2" key="1">
    <citation type="submission" date="2013-08" db="EMBL/GenBank/DDBJ databases">
        <authorList>
            <person name="Mendez C."/>
            <person name="Richter M."/>
            <person name="Ferrer M."/>
            <person name="Sanchez J."/>
        </authorList>
    </citation>
    <scope>NUCLEOTIDE SEQUENCE</scope>
</reference>